<dbReference type="Proteomes" id="UP000360750">
    <property type="component" value="Unassembled WGS sequence"/>
</dbReference>
<evidence type="ECO:0000313" key="3">
    <source>
        <dbReference type="Proteomes" id="UP000360750"/>
    </source>
</evidence>
<protein>
    <recommendedName>
        <fullName evidence="4">DUF3558 domain-containing protein</fullName>
    </recommendedName>
</protein>
<evidence type="ECO:0000313" key="2">
    <source>
        <dbReference type="EMBL" id="VFA81715.1"/>
    </source>
</evidence>
<organism evidence="2 3">
    <name type="scientific">Gordonia paraffinivorans</name>
    <dbReference type="NCBI Taxonomy" id="175628"/>
    <lineage>
        <taxon>Bacteria</taxon>
        <taxon>Bacillati</taxon>
        <taxon>Actinomycetota</taxon>
        <taxon>Actinomycetes</taxon>
        <taxon>Mycobacteriales</taxon>
        <taxon>Gordoniaceae</taxon>
        <taxon>Gordonia</taxon>
    </lineage>
</organism>
<evidence type="ECO:0008006" key="4">
    <source>
        <dbReference type="Google" id="ProtNLM"/>
    </source>
</evidence>
<sequence length="230" mass="24401">MSHLKQPIQRAHETLSYRNAVSVAAALCALPVVGTGLVACTTSGSPNAVPAATSESAEPEIRQTDAAGRQLPFPTEFPNRWSRNNDGTDYEPCTQVSEATLRQLRLDVSSVADVAASDFQTARGCSWKFLSDGRSTLSQFVGNINGTEQTLSGYKSLNSAATDWYPDTWLGGRRVLVGSGMSAECAAIVQSGSAVVVTSVIRFGVPKPTTSKICDTAIAFLRNTISEIPV</sequence>
<dbReference type="EMBL" id="CAACYD010000005">
    <property type="protein sequence ID" value="VFA81715.1"/>
    <property type="molecule type" value="Genomic_DNA"/>
</dbReference>
<accession>A0ABD7UYK5</accession>
<gene>
    <name evidence="2" type="ORF">NCTC8139_00675</name>
</gene>
<feature type="region of interest" description="Disordered" evidence="1">
    <location>
        <begin position="64"/>
        <end position="86"/>
    </location>
</feature>
<reference evidence="2 3" key="1">
    <citation type="submission" date="2019-02" db="EMBL/GenBank/DDBJ databases">
        <authorList>
            <consortium name="Pathogen Informatics"/>
        </authorList>
    </citation>
    <scope>NUCLEOTIDE SEQUENCE [LARGE SCALE GENOMIC DNA]</scope>
    <source>
        <strain evidence="2 3">3012STDY6756503</strain>
    </source>
</reference>
<dbReference type="AlphaFoldDB" id="A0ABD7UYK5"/>
<name>A0ABD7UYK5_9ACTN</name>
<dbReference type="Pfam" id="PF12079">
    <property type="entry name" value="DUF3558"/>
    <property type="match status" value="1"/>
</dbReference>
<comment type="caution">
    <text evidence="2">The sequence shown here is derived from an EMBL/GenBank/DDBJ whole genome shotgun (WGS) entry which is preliminary data.</text>
</comment>
<proteinExistence type="predicted"/>
<evidence type="ECO:0000256" key="1">
    <source>
        <dbReference type="SAM" id="MobiDB-lite"/>
    </source>
</evidence>
<dbReference type="InterPro" id="IPR024520">
    <property type="entry name" value="DUF3558"/>
</dbReference>